<organism evidence="5">
    <name type="scientific">Reticulitermes speratus</name>
    <dbReference type="NCBI Taxonomy" id="60591"/>
    <lineage>
        <taxon>Eukaryota</taxon>
        <taxon>Metazoa</taxon>
        <taxon>Ecdysozoa</taxon>
        <taxon>Arthropoda</taxon>
        <taxon>Hexapoda</taxon>
        <taxon>Insecta</taxon>
        <taxon>Pterygota</taxon>
        <taxon>Neoptera</taxon>
        <taxon>Polyneoptera</taxon>
        <taxon>Dictyoptera</taxon>
        <taxon>Blattodea</taxon>
        <taxon>Blattoidea</taxon>
        <taxon>Termitoidae</taxon>
        <taxon>Rhinotermitidae</taxon>
        <taxon>Reticulitermes</taxon>
        <taxon>Frontotermes</taxon>
    </lineage>
</organism>
<dbReference type="InterPro" id="IPR010562">
    <property type="entry name" value="Haemolymph_juvenile_hormone-bd"/>
</dbReference>
<evidence type="ECO:0000256" key="3">
    <source>
        <dbReference type="ARBA" id="ARBA00060902"/>
    </source>
</evidence>
<evidence type="ECO:0000256" key="4">
    <source>
        <dbReference type="SAM" id="SignalP"/>
    </source>
</evidence>
<keyword evidence="1 4" id="KW-0732">Signal</keyword>
<feature type="non-terminal residue" evidence="5">
    <location>
        <position position="1"/>
    </location>
</feature>
<dbReference type="GO" id="GO:0005615">
    <property type="term" value="C:extracellular space"/>
    <property type="evidence" value="ECO:0007669"/>
    <property type="project" value="TreeGrafter"/>
</dbReference>
<dbReference type="Pfam" id="PF06585">
    <property type="entry name" value="JHBP"/>
    <property type="match status" value="1"/>
</dbReference>
<accession>A0A0U5A7M0</accession>
<evidence type="ECO:0000256" key="2">
    <source>
        <dbReference type="ARBA" id="ARBA00023108"/>
    </source>
</evidence>
<comment type="similarity">
    <text evidence="3">Belongs to the TO family.</text>
</comment>
<dbReference type="FunFam" id="3.15.10.30:FF:000001">
    <property type="entry name" value="Takeout-like protein 1"/>
    <property type="match status" value="1"/>
</dbReference>
<dbReference type="PANTHER" id="PTHR11008">
    <property type="entry name" value="PROTEIN TAKEOUT-LIKE PROTEIN"/>
    <property type="match status" value="1"/>
</dbReference>
<proteinExistence type="evidence at transcript level"/>
<dbReference type="GO" id="GO:0007623">
    <property type="term" value="P:circadian rhythm"/>
    <property type="evidence" value="ECO:0007669"/>
    <property type="project" value="UniProtKB-ARBA"/>
</dbReference>
<sequence>RRVHGELPFAMETPLLLLLVLLCLRSYTSSLKLPTYIKPCSRNDPNINTCATQHAISAIPHFINGDPKYRVPPLDPLLIEELSVKQGSPNFGLSFTARNVSIRGLKNVQVKAVRIDLQKQHIEYDLLVPTVEVLCRYSVSGQVLVVPISGSGNGVLVFKDLDLRIAFDFDKVRKKPQGKEYVSPKNFLITTEAHGLTVNLENLFNGNKFLGDNMNTFLNENWRDLMHELAPPVGEALIQVLETTLTNIFELVSYDDSFPETV</sequence>
<feature type="chain" id="PRO_5006854828" evidence="4">
    <location>
        <begin position="31"/>
        <end position="262"/>
    </location>
</feature>
<feature type="signal peptide" evidence="4">
    <location>
        <begin position="1"/>
        <end position="30"/>
    </location>
</feature>
<dbReference type="EMBL" id="FX982947">
    <property type="protein sequence ID" value="BAU20273.1"/>
    <property type="molecule type" value="mRNA"/>
</dbReference>
<dbReference type="SMART" id="SM00700">
    <property type="entry name" value="JHBP"/>
    <property type="match status" value="1"/>
</dbReference>
<dbReference type="InterPro" id="IPR038606">
    <property type="entry name" value="To_sf"/>
</dbReference>
<dbReference type="PANTHER" id="PTHR11008:SF32">
    <property type="entry name" value="CIRCADIAN CLOCK-CONTROLLED PROTEIN DAYWAKE-RELATED"/>
    <property type="match status" value="1"/>
</dbReference>
<reference evidence="5" key="1">
    <citation type="journal article" date="2016" name="PLoS ONE">
        <title>Caste-Specific and Sex-Specific Expression of Chemoreceptor Genes in a Termite.</title>
        <authorList>
            <person name="Mitaka Y."/>
            <person name="Kobayashi K."/>
            <person name="Mikheyev A."/>
            <person name="Tin M.M.Y."/>
            <person name="Watanabe Y."/>
            <person name="Matsuura K."/>
        </authorList>
    </citation>
    <scope>NUCLEOTIDE SEQUENCE</scope>
</reference>
<name>A0A0U5A7M0_9NEOP</name>
<protein>
    <submittedName>
        <fullName evidence="5">Putative odorant-binding protein</fullName>
    </submittedName>
</protein>
<dbReference type="AlphaFoldDB" id="A0A0U5A7M0"/>
<keyword evidence="2" id="KW-0090">Biological rhythms</keyword>
<gene>
    <name evidence="5" type="primary">RsOBP5</name>
</gene>
<evidence type="ECO:0000313" key="5">
    <source>
        <dbReference type="EMBL" id="BAU20273.1"/>
    </source>
</evidence>
<evidence type="ECO:0000256" key="1">
    <source>
        <dbReference type="ARBA" id="ARBA00022729"/>
    </source>
</evidence>
<dbReference type="Gene3D" id="3.15.10.30">
    <property type="entry name" value="Haemolymph juvenile hormone binding protein"/>
    <property type="match status" value="1"/>
</dbReference>